<accession>A0A7C9CMG3</accession>
<organism evidence="1">
    <name type="scientific">Opuntia streptacantha</name>
    <name type="common">Prickly pear cactus</name>
    <name type="synonym">Opuntia cardona</name>
    <dbReference type="NCBI Taxonomy" id="393608"/>
    <lineage>
        <taxon>Eukaryota</taxon>
        <taxon>Viridiplantae</taxon>
        <taxon>Streptophyta</taxon>
        <taxon>Embryophyta</taxon>
        <taxon>Tracheophyta</taxon>
        <taxon>Spermatophyta</taxon>
        <taxon>Magnoliopsida</taxon>
        <taxon>eudicotyledons</taxon>
        <taxon>Gunneridae</taxon>
        <taxon>Pentapetalae</taxon>
        <taxon>Caryophyllales</taxon>
        <taxon>Cactineae</taxon>
        <taxon>Cactaceae</taxon>
        <taxon>Opuntioideae</taxon>
        <taxon>Opuntia</taxon>
    </lineage>
</organism>
<proteinExistence type="predicted"/>
<dbReference type="EMBL" id="GISG01019244">
    <property type="protein sequence ID" value="MBA4618188.1"/>
    <property type="molecule type" value="Transcribed_RNA"/>
</dbReference>
<protein>
    <submittedName>
        <fullName evidence="1">Uncharacterized protein</fullName>
    </submittedName>
</protein>
<reference evidence="1" key="2">
    <citation type="submission" date="2020-07" db="EMBL/GenBank/DDBJ databases">
        <authorList>
            <person name="Vera ALvarez R."/>
            <person name="Arias-Moreno D.M."/>
            <person name="Jimenez-Jacinto V."/>
            <person name="Jimenez-Bremont J.F."/>
            <person name="Swaminathan K."/>
            <person name="Moose S.P."/>
            <person name="Guerrero-Gonzalez M.L."/>
            <person name="Marino-Ramirez L."/>
            <person name="Landsman D."/>
            <person name="Rodriguez-Kessler M."/>
            <person name="Delgado-Sanchez P."/>
        </authorList>
    </citation>
    <scope>NUCLEOTIDE SEQUENCE</scope>
    <source>
        <tissue evidence="1">Cladode</tissue>
    </source>
</reference>
<sequence length="111" mass="13219">MNRNRFTHSRFCVFSRFTWFLRFSRCLCFLILDRLADSRFDIIRFLFRSSIMDPIRFSSSEPDSKPAEFRLGLSETEFDLAECWFGSWSWSRSKLGGFWSGSSEPESELAW</sequence>
<dbReference type="AlphaFoldDB" id="A0A7C9CMG3"/>
<evidence type="ECO:0000313" key="1">
    <source>
        <dbReference type="EMBL" id="MBA4618188.1"/>
    </source>
</evidence>
<name>A0A7C9CMG3_OPUST</name>
<reference evidence="1" key="1">
    <citation type="journal article" date="2013" name="J. Plant Res.">
        <title>Effect of fungi and light on seed germination of three Opuntia species from semiarid lands of central Mexico.</title>
        <authorList>
            <person name="Delgado-Sanchez P."/>
            <person name="Jimenez-Bremont J.F."/>
            <person name="Guerrero-Gonzalez Mde L."/>
            <person name="Flores J."/>
        </authorList>
    </citation>
    <scope>NUCLEOTIDE SEQUENCE</scope>
    <source>
        <tissue evidence="1">Cladode</tissue>
    </source>
</reference>